<keyword evidence="2" id="KW-1185">Reference proteome</keyword>
<accession>A0AAV4NYG1</accession>
<reference evidence="1 2" key="1">
    <citation type="submission" date="2021-06" db="EMBL/GenBank/DDBJ databases">
        <title>Caerostris darwini draft genome.</title>
        <authorList>
            <person name="Kono N."/>
            <person name="Arakawa K."/>
        </authorList>
    </citation>
    <scope>NUCLEOTIDE SEQUENCE [LARGE SCALE GENOMIC DNA]</scope>
</reference>
<organism evidence="1 2">
    <name type="scientific">Caerostris darwini</name>
    <dbReference type="NCBI Taxonomy" id="1538125"/>
    <lineage>
        <taxon>Eukaryota</taxon>
        <taxon>Metazoa</taxon>
        <taxon>Ecdysozoa</taxon>
        <taxon>Arthropoda</taxon>
        <taxon>Chelicerata</taxon>
        <taxon>Arachnida</taxon>
        <taxon>Araneae</taxon>
        <taxon>Araneomorphae</taxon>
        <taxon>Entelegynae</taxon>
        <taxon>Araneoidea</taxon>
        <taxon>Araneidae</taxon>
        <taxon>Caerostris</taxon>
    </lineage>
</organism>
<evidence type="ECO:0000313" key="2">
    <source>
        <dbReference type="Proteomes" id="UP001054837"/>
    </source>
</evidence>
<comment type="caution">
    <text evidence="1">The sequence shown here is derived from an EMBL/GenBank/DDBJ whole genome shotgun (WGS) entry which is preliminary data.</text>
</comment>
<protein>
    <submittedName>
        <fullName evidence="1">Uncharacterized protein</fullName>
    </submittedName>
</protein>
<evidence type="ECO:0000313" key="1">
    <source>
        <dbReference type="EMBL" id="GIX88649.1"/>
    </source>
</evidence>
<dbReference type="AlphaFoldDB" id="A0AAV4NYG1"/>
<dbReference type="Proteomes" id="UP001054837">
    <property type="component" value="Unassembled WGS sequence"/>
</dbReference>
<proteinExistence type="predicted"/>
<gene>
    <name evidence="1" type="ORF">CDAR_106111</name>
</gene>
<dbReference type="EMBL" id="BPLQ01002101">
    <property type="protein sequence ID" value="GIX88649.1"/>
    <property type="molecule type" value="Genomic_DNA"/>
</dbReference>
<sequence>MRNLCRVNVDCPLRSGIIRATEATSADASGILDAEVNNYTENHECFQPRLNLSIVDLKLFQKSGDMFQLDDFNCKNTSMNQDHNAQQTSKEFHSWFRNILPRRYYR</sequence>
<name>A0AAV4NYG1_9ARAC</name>